<evidence type="ECO:0000256" key="1">
    <source>
        <dbReference type="SAM" id="MobiDB-lite"/>
    </source>
</evidence>
<dbReference type="AlphaFoldDB" id="A0AAD4KQ44"/>
<sequence>MVGAMDWIDSDSSFYDVRVARSMTSDLFLEIPRNGSWEQVSNVIVYYNSRVYVLSVRSMGEYDCGKAKRSDIVRTLRIEAHPVDLVRQPQYNTGRRIATMLRSLASSPEDPEHSRSWDTPRKSTENATLARMFSVASQISEQNPEPS</sequence>
<evidence type="ECO:0000313" key="3">
    <source>
        <dbReference type="Proteomes" id="UP001201262"/>
    </source>
</evidence>
<proteinExistence type="predicted"/>
<comment type="caution">
    <text evidence="2">The sequence shown here is derived from an EMBL/GenBank/DDBJ whole genome shotgun (WGS) entry which is preliminary data.</text>
</comment>
<organism evidence="2 3">
    <name type="scientific">Talaromyces proteolyticus</name>
    <dbReference type="NCBI Taxonomy" id="1131652"/>
    <lineage>
        <taxon>Eukaryota</taxon>
        <taxon>Fungi</taxon>
        <taxon>Dikarya</taxon>
        <taxon>Ascomycota</taxon>
        <taxon>Pezizomycotina</taxon>
        <taxon>Eurotiomycetes</taxon>
        <taxon>Eurotiomycetidae</taxon>
        <taxon>Eurotiales</taxon>
        <taxon>Trichocomaceae</taxon>
        <taxon>Talaromyces</taxon>
        <taxon>Talaromyces sect. Bacilispori</taxon>
    </lineage>
</organism>
<evidence type="ECO:0000313" key="2">
    <source>
        <dbReference type="EMBL" id="KAH8696468.1"/>
    </source>
</evidence>
<feature type="region of interest" description="Disordered" evidence="1">
    <location>
        <begin position="102"/>
        <end position="124"/>
    </location>
</feature>
<protein>
    <submittedName>
        <fullName evidence="2">Uncharacterized protein</fullName>
    </submittedName>
</protein>
<dbReference type="GeneID" id="70244449"/>
<feature type="compositionally biased region" description="Basic and acidic residues" evidence="1">
    <location>
        <begin position="110"/>
        <end position="124"/>
    </location>
</feature>
<keyword evidence="3" id="KW-1185">Reference proteome</keyword>
<gene>
    <name evidence="2" type="ORF">BGW36DRAFT_360302</name>
</gene>
<reference evidence="2" key="1">
    <citation type="submission" date="2021-12" db="EMBL/GenBank/DDBJ databases">
        <title>Convergent genome expansion in fungi linked to evolution of root-endophyte symbiosis.</title>
        <authorList>
            <consortium name="DOE Joint Genome Institute"/>
            <person name="Ke Y.-H."/>
            <person name="Bonito G."/>
            <person name="Liao H.-L."/>
            <person name="Looney B."/>
            <person name="Rojas-Flechas A."/>
            <person name="Nash J."/>
            <person name="Hameed K."/>
            <person name="Schadt C."/>
            <person name="Martin F."/>
            <person name="Crous P.W."/>
            <person name="Miettinen O."/>
            <person name="Magnuson J.K."/>
            <person name="Labbe J."/>
            <person name="Jacobson D."/>
            <person name="Doktycz M.J."/>
            <person name="Veneault-Fourrey C."/>
            <person name="Kuo A."/>
            <person name="Mondo S."/>
            <person name="Calhoun S."/>
            <person name="Riley R."/>
            <person name="Ohm R."/>
            <person name="LaButti K."/>
            <person name="Andreopoulos B."/>
            <person name="Pangilinan J."/>
            <person name="Nolan M."/>
            <person name="Tritt A."/>
            <person name="Clum A."/>
            <person name="Lipzen A."/>
            <person name="Daum C."/>
            <person name="Barry K."/>
            <person name="Grigoriev I.V."/>
            <person name="Vilgalys R."/>
        </authorList>
    </citation>
    <scope>NUCLEOTIDE SEQUENCE</scope>
    <source>
        <strain evidence="2">PMI_201</strain>
    </source>
</reference>
<dbReference type="RefSeq" id="XP_046071404.1">
    <property type="nucleotide sequence ID" value="XM_046214162.1"/>
</dbReference>
<name>A0AAD4KQ44_9EURO</name>
<accession>A0AAD4KQ44</accession>
<dbReference type="Proteomes" id="UP001201262">
    <property type="component" value="Unassembled WGS sequence"/>
</dbReference>
<dbReference type="EMBL" id="JAJTJA010000007">
    <property type="protein sequence ID" value="KAH8696468.1"/>
    <property type="molecule type" value="Genomic_DNA"/>
</dbReference>